<name>A0ABV4U734_9BACT</name>
<organism evidence="10 11">
    <name type="scientific">Natronomicrosphaera hydrolytica</name>
    <dbReference type="NCBI Taxonomy" id="3242702"/>
    <lineage>
        <taxon>Bacteria</taxon>
        <taxon>Pseudomonadati</taxon>
        <taxon>Planctomycetota</taxon>
        <taxon>Phycisphaerae</taxon>
        <taxon>Phycisphaerales</taxon>
        <taxon>Phycisphaeraceae</taxon>
        <taxon>Natronomicrosphaera</taxon>
    </lineage>
</organism>
<sequence>MNVDQASDMLREALGLMLMLSFPILAAALMIGLTVSIAQAVTQVQEQTLSFVPKIVGMVIVAILMMPWMMLQILNFAERMFAGY</sequence>
<keyword evidence="11" id="KW-1185">Reference proteome</keyword>
<keyword evidence="5 9" id="KW-0812">Transmembrane</keyword>
<accession>A0ABV4U734</accession>
<dbReference type="EMBL" id="JBGUBD010000005">
    <property type="protein sequence ID" value="MFA9478662.1"/>
    <property type="molecule type" value="Genomic_DNA"/>
</dbReference>
<dbReference type="PIRSF" id="PIRSF004669">
    <property type="entry name" value="FliQ"/>
    <property type="match status" value="1"/>
</dbReference>
<keyword evidence="7 9" id="KW-0472">Membrane</keyword>
<evidence type="ECO:0000256" key="1">
    <source>
        <dbReference type="ARBA" id="ARBA00004651"/>
    </source>
</evidence>
<dbReference type="Proteomes" id="UP001575105">
    <property type="component" value="Unassembled WGS sequence"/>
</dbReference>
<dbReference type="RefSeq" id="WP_425345588.1">
    <property type="nucleotide sequence ID" value="NZ_JBGUBD010000005.1"/>
</dbReference>
<dbReference type="PRINTS" id="PR00952">
    <property type="entry name" value="TYPE3IMQPROT"/>
</dbReference>
<dbReference type="Pfam" id="PF01313">
    <property type="entry name" value="Bac_export_3"/>
    <property type="match status" value="1"/>
</dbReference>
<evidence type="ECO:0000256" key="3">
    <source>
        <dbReference type="ARBA" id="ARBA00021718"/>
    </source>
</evidence>
<keyword evidence="10" id="KW-0282">Flagellum</keyword>
<dbReference type="InterPro" id="IPR002191">
    <property type="entry name" value="Bac_export_3"/>
</dbReference>
<keyword evidence="10" id="KW-0969">Cilium</keyword>
<evidence type="ECO:0000256" key="8">
    <source>
        <dbReference type="ARBA" id="ARBA00023143"/>
    </source>
</evidence>
<gene>
    <name evidence="9 10" type="primary">fliQ</name>
    <name evidence="10" type="ORF">ACERK3_10175</name>
</gene>
<proteinExistence type="inferred from homology"/>
<reference evidence="10 11" key="1">
    <citation type="submission" date="2024-08" db="EMBL/GenBank/DDBJ databases">
        <title>Whole-genome sequencing of halo(alkali)philic microorganisms from hypersaline lakes.</title>
        <authorList>
            <person name="Sorokin D.Y."/>
            <person name="Merkel A.Y."/>
            <person name="Messina E."/>
            <person name="Yakimov M."/>
        </authorList>
    </citation>
    <scope>NUCLEOTIDE SEQUENCE [LARGE SCALE GENOMIC DNA]</scope>
    <source>
        <strain evidence="10 11">AB-hyl4</strain>
    </source>
</reference>
<evidence type="ECO:0000256" key="4">
    <source>
        <dbReference type="ARBA" id="ARBA00022475"/>
    </source>
</evidence>
<keyword evidence="6 9" id="KW-1133">Transmembrane helix</keyword>
<comment type="caution">
    <text evidence="10">The sequence shown here is derived from an EMBL/GenBank/DDBJ whole genome shotgun (WGS) entry which is preliminary data.</text>
</comment>
<keyword evidence="8 9" id="KW-0975">Bacterial flagellum</keyword>
<evidence type="ECO:0000256" key="6">
    <source>
        <dbReference type="ARBA" id="ARBA00022989"/>
    </source>
</evidence>
<comment type="subcellular location">
    <subcellularLocation>
        <location evidence="1 9">Cell membrane</location>
        <topology evidence="1">Multi-pass membrane protein</topology>
    </subcellularLocation>
    <subcellularLocation>
        <location evidence="9">Bacterial flagellum basal body</location>
    </subcellularLocation>
</comment>
<evidence type="ECO:0000256" key="7">
    <source>
        <dbReference type="ARBA" id="ARBA00023136"/>
    </source>
</evidence>
<feature type="transmembrane region" description="Helical" evidence="9">
    <location>
        <begin position="12"/>
        <end position="35"/>
    </location>
</feature>
<dbReference type="NCBIfam" id="TIGR01402">
    <property type="entry name" value="fliQ"/>
    <property type="match status" value="1"/>
</dbReference>
<keyword evidence="10" id="KW-0966">Cell projection</keyword>
<protein>
    <recommendedName>
        <fullName evidence="3 9">Flagellar biosynthetic protein FliQ</fullName>
    </recommendedName>
</protein>
<dbReference type="PANTHER" id="PTHR34040">
    <property type="entry name" value="FLAGELLAR BIOSYNTHETIC PROTEIN FLIQ"/>
    <property type="match status" value="1"/>
</dbReference>
<evidence type="ECO:0000256" key="5">
    <source>
        <dbReference type="ARBA" id="ARBA00022692"/>
    </source>
</evidence>
<keyword evidence="4 9" id="KW-1003">Cell membrane</keyword>
<comment type="function">
    <text evidence="9">Role in flagellar biosynthesis.</text>
</comment>
<dbReference type="InterPro" id="IPR006305">
    <property type="entry name" value="FliQ"/>
</dbReference>
<evidence type="ECO:0000256" key="9">
    <source>
        <dbReference type="RuleBase" id="RU364090"/>
    </source>
</evidence>
<evidence type="ECO:0000313" key="10">
    <source>
        <dbReference type="EMBL" id="MFA9478662.1"/>
    </source>
</evidence>
<comment type="similarity">
    <text evidence="2 9">Belongs to the FliQ/MopD/SpaQ family.</text>
</comment>
<dbReference type="PANTHER" id="PTHR34040:SF2">
    <property type="entry name" value="FLAGELLAR BIOSYNTHETIC PROTEIN FLIQ"/>
    <property type="match status" value="1"/>
</dbReference>
<evidence type="ECO:0000313" key="11">
    <source>
        <dbReference type="Proteomes" id="UP001575105"/>
    </source>
</evidence>
<evidence type="ECO:0000256" key="2">
    <source>
        <dbReference type="ARBA" id="ARBA00006156"/>
    </source>
</evidence>
<feature type="transmembrane region" description="Helical" evidence="9">
    <location>
        <begin position="55"/>
        <end position="77"/>
    </location>
</feature>